<keyword evidence="2" id="KW-1185">Reference proteome</keyword>
<proteinExistence type="predicted"/>
<protein>
    <submittedName>
        <fullName evidence="1">Uncharacterized protein</fullName>
    </submittedName>
</protein>
<dbReference type="Proteomes" id="UP001153709">
    <property type="component" value="Chromosome 2"/>
</dbReference>
<sequence>MYEISTTKLDITVIIERNRKGQGSENIGGYDYFCSGIPKEMRAQQEAFISIRKKLWKCRQTTWQAITKRPIVMCPTIKGQKCTILGVYAVNDDAPVSVKNYFFKNLHL</sequence>
<evidence type="ECO:0000313" key="1">
    <source>
        <dbReference type="EMBL" id="CAG9829799.1"/>
    </source>
</evidence>
<name>A0A9N9SWN1_DIABA</name>
<dbReference type="EMBL" id="OU898277">
    <property type="protein sequence ID" value="CAG9829799.1"/>
    <property type="molecule type" value="Genomic_DNA"/>
</dbReference>
<accession>A0A9N9SWN1</accession>
<dbReference type="OrthoDB" id="410542at2759"/>
<gene>
    <name evidence="1" type="ORF">DIABBA_LOCUS3564</name>
</gene>
<reference evidence="1" key="1">
    <citation type="submission" date="2022-01" db="EMBL/GenBank/DDBJ databases">
        <authorList>
            <person name="King R."/>
        </authorList>
    </citation>
    <scope>NUCLEOTIDE SEQUENCE</scope>
</reference>
<organism evidence="1 2">
    <name type="scientific">Diabrotica balteata</name>
    <name type="common">Banded cucumber beetle</name>
    <dbReference type="NCBI Taxonomy" id="107213"/>
    <lineage>
        <taxon>Eukaryota</taxon>
        <taxon>Metazoa</taxon>
        <taxon>Ecdysozoa</taxon>
        <taxon>Arthropoda</taxon>
        <taxon>Hexapoda</taxon>
        <taxon>Insecta</taxon>
        <taxon>Pterygota</taxon>
        <taxon>Neoptera</taxon>
        <taxon>Endopterygota</taxon>
        <taxon>Coleoptera</taxon>
        <taxon>Polyphaga</taxon>
        <taxon>Cucujiformia</taxon>
        <taxon>Chrysomeloidea</taxon>
        <taxon>Chrysomelidae</taxon>
        <taxon>Galerucinae</taxon>
        <taxon>Diabroticina</taxon>
        <taxon>Diabroticites</taxon>
        <taxon>Diabrotica</taxon>
    </lineage>
</organism>
<dbReference type="AlphaFoldDB" id="A0A9N9SWN1"/>
<evidence type="ECO:0000313" key="2">
    <source>
        <dbReference type="Proteomes" id="UP001153709"/>
    </source>
</evidence>